<sequence length="112" mass="12693">MQSMTFKQVMDRDVDETFLNVAEFADLHNIDGNNVPALIDDMENIEREKRMKSNMDGIHARQVLLYVKASVFPSGLPAQKRLIKLDGKMYTVVDATDEGGVYTITLEANRSR</sequence>
<dbReference type="Proteomes" id="UP000220005">
    <property type="component" value="Unassembled WGS sequence"/>
</dbReference>
<evidence type="ECO:0000313" key="4">
    <source>
        <dbReference type="Proteomes" id="UP000220005"/>
    </source>
</evidence>
<reference evidence="1 6" key="3">
    <citation type="journal article" date="2019" name="Nat. Med.">
        <title>A library of human gut bacterial isolates paired with longitudinal multiomics data enables mechanistic microbiome research.</title>
        <authorList>
            <person name="Poyet M."/>
            <person name="Groussin M."/>
            <person name="Gibbons S.M."/>
            <person name="Avila-Pacheco J."/>
            <person name="Jiang X."/>
            <person name="Kearney S.M."/>
            <person name="Perrotta A.R."/>
            <person name="Berdy B."/>
            <person name="Zhao S."/>
            <person name="Lieberman T.D."/>
            <person name="Swanson P.K."/>
            <person name="Smith M."/>
            <person name="Roesemann S."/>
            <person name="Alexander J.E."/>
            <person name="Rich S.A."/>
            <person name="Livny J."/>
            <person name="Vlamakis H."/>
            <person name="Clish C."/>
            <person name="Bullock K."/>
            <person name="Deik A."/>
            <person name="Scott J."/>
            <person name="Pierce K.A."/>
            <person name="Xavier R.J."/>
            <person name="Alm E.J."/>
        </authorList>
    </citation>
    <scope>NUCLEOTIDE SEQUENCE [LARGE SCALE GENOMIC DNA]</scope>
    <source>
        <strain evidence="1 6">BIOML-B9</strain>
    </source>
</reference>
<reference evidence="4 5" key="1">
    <citation type="journal article" date="2017" name="Front. Microbiol.">
        <title>New Insights into the Diversity of the Genus Faecalibacterium.</title>
        <authorList>
            <person name="Benevides L."/>
            <person name="Burman S."/>
            <person name="Martin R."/>
            <person name="Robert V."/>
            <person name="Thomas M."/>
            <person name="Miquel S."/>
            <person name="Chain F."/>
            <person name="Sokol H."/>
            <person name="Bermudez-Humaran L.G."/>
            <person name="Morrison M."/>
            <person name="Langella P."/>
            <person name="Azevedo V.A."/>
            <person name="Chatel J.M."/>
            <person name="Soares S."/>
        </authorList>
    </citation>
    <scope>NUCLEOTIDE SEQUENCE [LARGE SCALE GENOMIC DNA]</scope>
    <source>
        <strain evidence="2 5">CNCM I 4573</strain>
        <strain evidence="3 4">CNCM I 4575</strain>
    </source>
</reference>
<proteinExistence type="predicted"/>
<evidence type="ECO:0000313" key="1">
    <source>
        <dbReference type="EMBL" id="MSC79537.1"/>
    </source>
</evidence>
<dbReference type="RefSeq" id="WP_097786157.1">
    <property type="nucleotide sequence ID" value="NZ_DAWDUK010000038.1"/>
</dbReference>
<comment type="caution">
    <text evidence="2">The sequence shown here is derived from an EMBL/GenBank/DDBJ whole genome shotgun (WGS) entry which is preliminary data.</text>
</comment>
<evidence type="ECO:0000313" key="3">
    <source>
        <dbReference type="EMBL" id="PDX81421.1"/>
    </source>
</evidence>
<reference evidence="2" key="2">
    <citation type="submission" date="2017-07" db="EMBL/GenBank/DDBJ databases">
        <authorList>
            <person name="Sun Z.S."/>
            <person name="Albrecht U."/>
            <person name="Echele G."/>
            <person name="Lee C.C."/>
        </authorList>
    </citation>
    <scope>NUCLEOTIDE SEQUENCE</scope>
    <source>
        <strain evidence="2">CNCM I 4573</strain>
        <strain evidence="3">CNCM I 4575</strain>
    </source>
</reference>
<evidence type="ECO:0000313" key="6">
    <source>
        <dbReference type="Proteomes" id="UP000477010"/>
    </source>
</evidence>
<dbReference type="EMBL" id="WKQE01000001">
    <property type="protein sequence ID" value="MSC79537.1"/>
    <property type="molecule type" value="Genomic_DNA"/>
</dbReference>
<accession>A0A2A7A4U5</accession>
<protein>
    <submittedName>
        <fullName evidence="2">Uncharacterized protein</fullName>
    </submittedName>
</protein>
<dbReference type="AlphaFoldDB" id="A0A2A7A4U5"/>
<dbReference type="Proteomes" id="UP000220157">
    <property type="component" value="Unassembled WGS sequence"/>
</dbReference>
<organism evidence="2 5">
    <name type="scientific">Faecalibacterium prausnitzii</name>
    <dbReference type="NCBI Taxonomy" id="853"/>
    <lineage>
        <taxon>Bacteria</taxon>
        <taxon>Bacillati</taxon>
        <taxon>Bacillota</taxon>
        <taxon>Clostridia</taxon>
        <taxon>Eubacteriales</taxon>
        <taxon>Oscillospiraceae</taxon>
        <taxon>Faecalibacterium</taxon>
    </lineage>
</organism>
<dbReference type="EMBL" id="NMTY01000015">
    <property type="protein sequence ID" value="PDX81421.1"/>
    <property type="molecule type" value="Genomic_DNA"/>
</dbReference>
<dbReference type="Proteomes" id="UP000477010">
    <property type="component" value="Unassembled WGS sequence"/>
</dbReference>
<evidence type="ECO:0000313" key="5">
    <source>
        <dbReference type="Proteomes" id="UP000220157"/>
    </source>
</evidence>
<evidence type="ECO:0000313" key="2">
    <source>
        <dbReference type="EMBL" id="PDX74150.1"/>
    </source>
</evidence>
<name>A0A2A7A4U5_9FIRM</name>
<dbReference type="EMBL" id="NMTW01000053">
    <property type="protein sequence ID" value="PDX74150.1"/>
    <property type="molecule type" value="Genomic_DNA"/>
</dbReference>
<gene>
    <name evidence="2" type="ORF">CGS56_13995</name>
    <name evidence="3" type="ORF">CGS58_06945</name>
    <name evidence="1" type="ORF">GKD85_01635</name>
</gene>